<evidence type="ECO:0000256" key="2">
    <source>
        <dbReference type="ARBA" id="ARBA00022630"/>
    </source>
</evidence>
<evidence type="ECO:0000256" key="4">
    <source>
        <dbReference type="ARBA" id="ARBA00023002"/>
    </source>
</evidence>
<proteinExistence type="inferred from homology"/>
<evidence type="ECO:0000313" key="7">
    <source>
        <dbReference type="EMBL" id="KAK0512732.1"/>
    </source>
</evidence>
<dbReference type="SUPFAM" id="SSF51905">
    <property type="entry name" value="FAD/NAD(P)-binding domain"/>
    <property type="match status" value="1"/>
</dbReference>
<dbReference type="SUPFAM" id="SSF54373">
    <property type="entry name" value="FAD-linked reductases, C-terminal domain"/>
    <property type="match status" value="1"/>
</dbReference>
<comment type="caution">
    <text evidence="7">The sequence shown here is derived from an EMBL/GenBank/DDBJ whole genome shotgun (WGS) entry which is preliminary data.</text>
</comment>
<dbReference type="InterPro" id="IPR036249">
    <property type="entry name" value="Thioredoxin-like_sf"/>
</dbReference>
<gene>
    <name evidence="7" type="ORF">JMJ35_004749</name>
</gene>
<evidence type="ECO:0000256" key="3">
    <source>
        <dbReference type="ARBA" id="ARBA00022827"/>
    </source>
</evidence>
<keyword evidence="2" id="KW-0285">Flavoprotein</keyword>
<dbReference type="PANTHER" id="PTHR43004">
    <property type="entry name" value="TRK SYSTEM POTASSIUM UPTAKE PROTEIN"/>
    <property type="match status" value="1"/>
</dbReference>
<evidence type="ECO:0000259" key="6">
    <source>
        <dbReference type="Pfam" id="PF07976"/>
    </source>
</evidence>
<dbReference type="GO" id="GO:0071949">
    <property type="term" value="F:FAD binding"/>
    <property type="evidence" value="ECO:0007669"/>
    <property type="project" value="InterPro"/>
</dbReference>
<comment type="similarity">
    <text evidence="1">Belongs to the PheA/TfdB FAD monooxygenase family.</text>
</comment>
<evidence type="ECO:0000256" key="1">
    <source>
        <dbReference type="ARBA" id="ARBA00007801"/>
    </source>
</evidence>
<dbReference type="InterPro" id="IPR050641">
    <property type="entry name" value="RIFMO-like"/>
</dbReference>
<evidence type="ECO:0008006" key="9">
    <source>
        <dbReference type="Google" id="ProtNLM"/>
    </source>
</evidence>
<feature type="domain" description="Phenol hydroxylase-like C-terminal dimerisation" evidence="6">
    <location>
        <begin position="406"/>
        <end position="569"/>
    </location>
</feature>
<dbReference type="Gene3D" id="3.40.30.20">
    <property type="match status" value="1"/>
</dbReference>
<dbReference type="PRINTS" id="PR00420">
    <property type="entry name" value="RNGMNOXGNASE"/>
</dbReference>
<sequence length="574" mass="63108">MAQNSTPQVDVLICGGGPVGLLLSYQLARMGIKAYAIEQHDKSTQAMYGRACVLYPRTMEMLDQLDLGETLEQIGFIGRSAVTYHDGKSIRGRGWGFISKPLDTFFDFCLNIRQKYSENVFRDAAKALGTVMHSNTKLIGFTVDDGQGEYKITAELQEEGGKARRVQSKYIIGADGGHSTVRTIADIPFQGNKVEEEAVMHWVRMDALVKTNMPGARLGFGAIESPRHGNVLWIAEDHGRTRIGFALPNEVYEKHGQHMTEEVVKAEAIIALAPFELELITVDWWSLYSIGHRVAKSFRTKERVLLAGDAGHTHSSGAAQGMNTGMHDAVNLGWKISGVLKGWFTDSVLETYSLERRAVAEQLIALDKTVSTLISGRLPPGYSGDAHKVLGDVLESSAQFTIGLGVHYEANTINKDSSVSAVEPGWRAPDVLVHRPGSKIPMRLHQVTKNHGKFWIVVFAGSPFRTRSKLSALREYLDDPQSFTARLTEAFSFITVIAGPGLQADEVLGVERFGDAFYDVDESAHVRYGIAADEGAVLILRPDGILGFAAGLHEGAKLAEYLEAFITRKSKKWE</sequence>
<evidence type="ECO:0000259" key="5">
    <source>
        <dbReference type="Pfam" id="PF01494"/>
    </source>
</evidence>
<dbReference type="InterPro" id="IPR036188">
    <property type="entry name" value="FAD/NAD-bd_sf"/>
</dbReference>
<dbReference type="Gene3D" id="3.30.9.10">
    <property type="entry name" value="D-Amino Acid Oxidase, subunit A, domain 2"/>
    <property type="match status" value="1"/>
</dbReference>
<dbReference type="InterPro" id="IPR038220">
    <property type="entry name" value="PHOX_C_sf"/>
</dbReference>
<dbReference type="EMBL" id="JAFEKC020000009">
    <property type="protein sequence ID" value="KAK0512732.1"/>
    <property type="molecule type" value="Genomic_DNA"/>
</dbReference>
<feature type="domain" description="FAD-binding" evidence="5">
    <location>
        <begin position="9"/>
        <end position="364"/>
    </location>
</feature>
<keyword evidence="3" id="KW-0274">FAD</keyword>
<dbReference type="AlphaFoldDB" id="A0AA39R0M4"/>
<accession>A0AA39R0M4</accession>
<dbReference type="Pfam" id="PF07976">
    <property type="entry name" value="Phe_hydrox_dim"/>
    <property type="match status" value="1"/>
</dbReference>
<reference evidence="7" key="1">
    <citation type="submission" date="2023-03" db="EMBL/GenBank/DDBJ databases">
        <title>Complete genome of Cladonia borealis.</title>
        <authorList>
            <person name="Park H."/>
        </authorList>
    </citation>
    <scope>NUCLEOTIDE SEQUENCE</scope>
    <source>
        <strain evidence="7">ANT050790</strain>
    </source>
</reference>
<protein>
    <recommendedName>
        <fullName evidence="9">FAD-binding domain-containing protein</fullName>
    </recommendedName>
</protein>
<keyword evidence="4" id="KW-0560">Oxidoreductase</keyword>
<dbReference type="Proteomes" id="UP001166286">
    <property type="component" value="Unassembled WGS sequence"/>
</dbReference>
<dbReference type="SUPFAM" id="SSF52833">
    <property type="entry name" value="Thioredoxin-like"/>
    <property type="match status" value="1"/>
</dbReference>
<dbReference type="Pfam" id="PF01494">
    <property type="entry name" value="FAD_binding_3"/>
    <property type="match status" value="1"/>
</dbReference>
<dbReference type="Gene3D" id="3.50.50.60">
    <property type="entry name" value="FAD/NAD(P)-binding domain"/>
    <property type="match status" value="1"/>
</dbReference>
<dbReference type="PANTHER" id="PTHR43004:SF5">
    <property type="entry name" value="FAD-BINDING DOMAIN-CONTAINING PROTEIN"/>
    <property type="match status" value="1"/>
</dbReference>
<keyword evidence="8" id="KW-1185">Reference proteome</keyword>
<dbReference type="GO" id="GO:0016709">
    <property type="term" value="F:oxidoreductase activity, acting on paired donors, with incorporation or reduction of molecular oxygen, NAD(P)H as one donor, and incorporation of one atom of oxygen"/>
    <property type="evidence" value="ECO:0007669"/>
    <property type="project" value="UniProtKB-ARBA"/>
</dbReference>
<dbReference type="InterPro" id="IPR012941">
    <property type="entry name" value="Phe_hydrox_C_dim_dom"/>
</dbReference>
<evidence type="ECO:0000313" key="8">
    <source>
        <dbReference type="Proteomes" id="UP001166286"/>
    </source>
</evidence>
<organism evidence="7 8">
    <name type="scientific">Cladonia borealis</name>
    <dbReference type="NCBI Taxonomy" id="184061"/>
    <lineage>
        <taxon>Eukaryota</taxon>
        <taxon>Fungi</taxon>
        <taxon>Dikarya</taxon>
        <taxon>Ascomycota</taxon>
        <taxon>Pezizomycotina</taxon>
        <taxon>Lecanoromycetes</taxon>
        <taxon>OSLEUM clade</taxon>
        <taxon>Lecanoromycetidae</taxon>
        <taxon>Lecanorales</taxon>
        <taxon>Lecanorineae</taxon>
        <taxon>Cladoniaceae</taxon>
        <taxon>Cladonia</taxon>
    </lineage>
</organism>
<dbReference type="InterPro" id="IPR002938">
    <property type="entry name" value="FAD-bd"/>
</dbReference>
<name>A0AA39R0M4_9LECA</name>